<name>A0ACB9ZQX1_CATRO</name>
<reference evidence="2" key="1">
    <citation type="journal article" date="2023" name="Nat. Plants">
        <title>Single-cell RNA sequencing provides a high-resolution roadmap for understanding the multicellular compartmentation of specialized metabolism.</title>
        <authorList>
            <person name="Sun S."/>
            <person name="Shen X."/>
            <person name="Li Y."/>
            <person name="Li Y."/>
            <person name="Wang S."/>
            <person name="Li R."/>
            <person name="Zhang H."/>
            <person name="Shen G."/>
            <person name="Guo B."/>
            <person name="Wei J."/>
            <person name="Xu J."/>
            <person name="St-Pierre B."/>
            <person name="Chen S."/>
            <person name="Sun C."/>
        </authorList>
    </citation>
    <scope>NUCLEOTIDE SEQUENCE [LARGE SCALE GENOMIC DNA]</scope>
</reference>
<comment type="caution">
    <text evidence="1">The sequence shown here is derived from an EMBL/GenBank/DDBJ whole genome shotgun (WGS) entry which is preliminary data.</text>
</comment>
<evidence type="ECO:0000313" key="1">
    <source>
        <dbReference type="EMBL" id="KAI5649983.1"/>
    </source>
</evidence>
<keyword evidence="2" id="KW-1185">Reference proteome</keyword>
<accession>A0ACB9ZQX1</accession>
<organism evidence="1 2">
    <name type="scientific">Catharanthus roseus</name>
    <name type="common">Madagascar periwinkle</name>
    <name type="synonym">Vinca rosea</name>
    <dbReference type="NCBI Taxonomy" id="4058"/>
    <lineage>
        <taxon>Eukaryota</taxon>
        <taxon>Viridiplantae</taxon>
        <taxon>Streptophyta</taxon>
        <taxon>Embryophyta</taxon>
        <taxon>Tracheophyta</taxon>
        <taxon>Spermatophyta</taxon>
        <taxon>Magnoliopsida</taxon>
        <taxon>eudicotyledons</taxon>
        <taxon>Gunneridae</taxon>
        <taxon>Pentapetalae</taxon>
        <taxon>asterids</taxon>
        <taxon>lamiids</taxon>
        <taxon>Gentianales</taxon>
        <taxon>Apocynaceae</taxon>
        <taxon>Rauvolfioideae</taxon>
        <taxon>Vinceae</taxon>
        <taxon>Catharanthinae</taxon>
        <taxon>Catharanthus</taxon>
    </lineage>
</organism>
<protein>
    <submittedName>
        <fullName evidence="1">Uncharacterized protein</fullName>
    </submittedName>
</protein>
<sequence>MKVNTYLNSTRYLRSRIFDRRPYVTLGCKRGGANKPRTKLKVDDEEEEVPIKRRSEQMATCENWQLFVHDGRHNHAIGVYNHSHAQATKLTEEQLTQIEQFRKSHVPPRNILQFFREKNVDCAVSAQKIYNFVAKIKKNMM</sequence>
<gene>
    <name evidence="1" type="ORF">M9H77_35988</name>
</gene>
<proteinExistence type="predicted"/>
<evidence type="ECO:0000313" key="2">
    <source>
        <dbReference type="Proteomes" id="UP001060085"/>
    </source>
</evidence>
<dbReference type="EMBL" id="CM044708">
    <property type="protein sequence ID" value="KAI5649983.1"/>
    <property type="molecule type" value="Genomic_DNA"/>
</dbReference>
<dbReference type="Proteomes" id="UP001060085">
    <property type="component" value="Linkage Group LG08"/>
</dbReference>